<dbReference type="InterPro" id="IPR000073">
    <property type="entry name" value="AB_hydrolase_1"/>
</dbReference>
<dbReference type="PANTHER" id="PTHR22946">
    <property type="entry name" value="DIENELACTONE HYDROLASE DOMAIN-CONTAINING PROTEIN-RELATED"/>
    <property type="match status" value="1"/>
</dbReference>
<dbReference type="Proteomes" id="UP000594468">
    <property type="component" value="Chromosome"/>
</dbReference>
<feature type="transmembrane region" description="Helical" evidence="3">
    <location>
        <begin position="368"/>
        <end position="389"/>
    </location>
</feature>
<evidence type="ECO:0000313" key="7">
    <source>
        <dbReference type="Proteomes" id="UP000594468"/>
    </source>
</evidence>
<feature type="transmembrane region" description="Helical" evidence="3">
    <location>
        <begin position="529"/>
        <end position="552"/>
    </location>
</feature>
<feature type="chain" id="PRO_5032689519" evidence="4">
    <location>
        <begin position="24"/>
        <end position="583"/>
    </location>
</feature>
<sequence>MKSRMLFISGLLLVLLGSLLAWNANTDGGTIEIKDVRFMGTNGTQMSALLYIPPNATAETPAPAILAIHGYINSRETQAGYAIEFARRGYVVLALDQTGHGYSDPPAFGNGFGGPDGLAYLRTLDIVDTDNIGLEGHSMGGWASVIAAGVYPDDYKAIMLQGSSTGTFGAPDGTAEFPRNLGVVFSTWDEFSELMWNSPTGTGVTETEKLQTAFGTDEEVVVGQMYGSIEDGTARQLYQPTTTHPGDHLNSEAIGDAVEWMSMTLEGGNGLDPSNQIWQMNEIGRLIALVGMVLAMLGFGRMLLSTPYFIDLVRPIPAAKTMTGPAKWVGYLLTIFIPIVTYFWLQNLPTQLGMSASAFFPQNITTGIMFWAVGNGIISLILFLLWHFTSNRSSNATIENYALGGGISVIFKSFVLALSIFAFGYFLLVLAGMIFTVDFRFWVVAIKQMSGLQFRIFLQYLPFFTFFFLVLGLALHGQLRPTRSDGSPVGLGYEMLAYVGLLVLGFFVLLAVQYIPLMTGSPLPFGESLLTVVAFQFIPLLTIVGAFMAWFFRKTGTLYTGAFLSAMFITWVIVAGQATHFAF</sequence>
<reference evidence="6 7" key="1">
    <citation type="submission" date="2020-02" db="EMBL/GenBank/DDBJ databases">
        <authorList>
            <person name="Zheng R.K."/>
            <person name="Sun C.M."/>
        </authorList>
    </citation>
    <scope>NUCLEOTIDE SEQUENCE [LARGE SCALE GENOMIC DNA]</scope>
    <source>
        <strain evidence="7">rifampicinis</strain>
    </source>
</reference>
<accession>A0A7S8E787</accession>
<evidence type="ECO:0000256" key="1">
    <source>
        <dbReference type="ARBA" id="ARBA00022801"/>
    </source>
</evidence>
<dbReference type="Pfam" id="PF00561">
    <property type="entry name" value="Abhydrolase_1"/>
    <property type="match status" value="1"/>
</dbReference>
<dbReference type="PANTHER" id="PTHR22946:SF9">
    <property type="entry name" value="POLYKETIDE TRANSFERASE AF380"/>
    <property type="match status" value="1"/>
</dbReference>
<dbReference type="InterPro" id="IPR029058">
    <property type="entry name" value="AB_hydrolase_fold"/>
</dbReference>
<evidence type="ECO:0000256" key="3">
    <source>
        <dbReference type="SAM" id="Phobius"/>
    </source>
</evidence>
<protein>
    <submittedName>
        <fullName evidence="6">Alpha/beta fold hydrolase</fullName>
    </submittedName>
</protein>
<name>A0A7S8E787_9CHLR</name>
<dbReference type="KEGG" id="pmet:G4Y79_18450"/>
<proteinExistence type="inferred from homology"/>
<dbReference type="AlphaFoldDB" id="A0A7S8E787"/>
<feature type="transmembrane region" description="Helical" evidence="3">
    <location>
        <begin position="558"/>
        <end position="578"/>
    </location>
</feature>
<dbReference type="GO" id="GO:0052689">
    <property type="term" value="F:carboxylic ester hydrolase activity"/>
    <property type="evidence" value="ECO:0007669"/>
    <property type="project" value="UniProtKB-ARBA"/>
</dbReference>
<organism evidence="6 7">
    <name type="scientific">Phototrophicus methaneseepsis</name>
    <dbReference type="NCBI Taxonomy" id="2710758"/>
    <lineage>
        <taxon>Bacteria</taxon>
        <taxon>Bacillati</taxon>
        <taxon>Chloroflexota</taxon>
        <taxon>Candidatus Thermofontia</taxon>
        <taxon>Phototrophicales</taxon>
        <taxon>Phototrophicaceae</taxon>
        <taxon>Phototrophicus</taxon>
    </lineage>
</organism>
<dbReference type="EMBL" id="CP062983">
    <property type="protein sequence ID" value="QPC81652.1"/>
    <property type="molecule type" value="Genomic_DNA"/>
</dbReference>
<keyword evidence="1 6" id="KW-0378">Hydrolase</keyword>
<dbReference type="SUPFAM" id="SSF53474">
    <property type="entry name" value="alpha/beta-Hydrolases"/>
    <property type="match status" value="1"/>
</dbReference>
<evidence type="ECO:0000313" key="6">
    <source>
        <dbReference type="EMBL" id="QPC81652.1"/>
    </source>
</evidence>
<feature type="transmembrane region" description="Helical" evidence="3">
    <location>
        <begin position="283"/>
        <end position="304"/>
    </location>
</feature>
<evidence type="ECO:0000256" key="4">
    <source>
        <dbReference type="SAM" id="SignalP"/>
    </source>
</evidence>
<gene>
    <name evidence="6" type="ORF">G4Y79_18450</name>
</gene>
<evidence type="ECO:0000256" key="2">
    <source>
        <dbReference type="ARBA" id="ARBA00038115"/>
    </source>
</evidence>
<keyword evidence="4" id="KW-0732">Signal</keyword>
<keyword evidence="3" id="KW-1133">Transmembrane helix</keyword>
<keyword evidence="3" id="KW-0472">Membrane</keyword>
<keyword evidence="7" id="KW-1185">Reference proteome</keyword>
<comment type="similarity">
    <text evidence="2">Belongs to the AB hydrolase superfamily. FUS2 hydrolase family.</text>
</comment>
<feature type="domain" description="AB hydrolase-1" evidence="5">
    <location>
        <begin position="63"/>
        <end position="167"/>
    </location>
</feature>
<feature type="signal peptide" evidence="4">
    <location>
        <begin position="1"/>
        <end position="23"/>
    </location>
</feature>
<feature type="transmembrane region" description="Helical" evidence="3">
    <location>
        <begin position="457"/>
        <end position="475"/>
    </location>
</feature>
<dbReference type="InterPro" id="IPR050261">
    <property type="entry name" value="FrsA_esterase"/>
</dbReference>
<dbReference type="RefSeq" id="WP_195169723.1">
    <property type="nucleotide sequence ID" value="NZ_CP062983.1"/>
</dbReference>
<evidence type="ECO:0000259" key="5">
    <source>
        <dbReference type="Pfam" id="PF00561"/>
    </source>
</evidence>
<keyword evidence="3" id="KW-0812">Transmembrane</keyword>
<feature type="transmembrane region" description="Helical" evidence="3">
    <location>
        <begin position="495"/>
        <end position="517"/>
    </location>
</feature>
<feature type="transmembrane region" description="Helical" evidence="3">
    <location>
        <begin position="325"/>
        <end position="345"/>
    </location>
</feature>
<dbReference type="Gene3D" id="3.40.50.1820">
    <property type="entry name" value="alpha/beta hydrolase"/>
    <property type="match status" value="1"/>
</dbReference>